<keyword evidence="2" id="KW-1185">Reference proteome</keyword>
<reference evidence="2" key="1">
    <citation type="journal article" date="2018" name="Proc. Natl. Acad. Sci. U.S.A.">
        <title>Linking secondary metabolites to gene clusters through genome sequencing of six diverse Aspergillus species.</title>
        <authorList>
            <person name="Kaerboelling I."/>
            <person name="Vesth T.C."/>
            <person name="Frisvad J.C."/>
            <person name="Nybo J.L."/>
            <person name="Theobald S."/>
            <person name="Kuo A."/>
            <person name="Bowyer P."/>
            <person name="Matsuda Y."/>
            <person name="Mondo S."/>
            <person name="Lyhne E.K."/>
            <person name="Kogle M.E."/>
            <person name="Clum A."/>
            <person name="Lipzen A."/>
            <person name="Salamov A."/>
            <person name="Ngan C.Y."/>
            <person name="Daum C."/>
            <person name="Chiniquy J."/>
            <person name="Barry K."/>
            <person name="LaButti K."/>
            <person name="Haridas S."/>
            <person name="Simmons B.A."/>
            <person name="Magnuson J.K."/>
            <person name="Mortensen U.H."/>
            <person name="Larsen T.O."/>
            <person name="Grigoriev I.V."/>
            <person name="Baker S.E."/>
            <person name="Andersen M.R."/>
        </authorList>
    </citation>
    <scope>NUCLEOTIDE SEQUENCE [LARGE SCALE GENOMIC DNA]</scope>
    <source>
        <strain evidence="2">IBT 16806</strain>
    </source>
</reference>
<dbReference type="OMA" id="CMVELCH"/>
<organism evidence="1 2">
    <name type="scientific">Aspergillus novofumigatus (strain IBT 16806)</name>
    <dbReference type="NCBI Taxonomy" id="1392255"/>
    <lineage>
        <taxon>Eukaryota</taxon>
        <taxon>Fungi</taxon>
        <taxon>Dikarya</taxon>
        <taxon>Ascomycota</taxon>
        <taxon>Pezizomycotina</taxon>
        <taxon>Eurotiomycetes</taxon>
        <taxon>Eurotiomycetidae</taxon>
        <taxon>Eurotiales</taxon>
        <taxon>Aspergillaceae</taxon>
        <taxon>Aspergillus</taxon>
        <taxon>Aspergillus subgen. Fumigati</taxon>
    </lineage>
</organism>
<dbReference type="RefSeq" id="XP_024678235.1">
    <property type="nucleotide sequence ID" value="XM_024831370.1"/>
</dbReference>
<dbReference type="VEuPathDB" id="FungiDB:P174DRAFT_507319"/>
<name>A0A2I1BW91_ASPN1</name>
<dbReference type="Proteomes" id="UP000234474">
    <property type="component" value="Unassembled WGS sequence"/>
</dbReference>
<dbReference type="AlphaFoldDB" id="A0A2I1BW91"/>
<dbReference type="OrthoDB" id="4326491at2759"/>
<dbReference type="EMBL" id="MSZS01000009">
    <property type="protein sequence ID" value="PKX89640.1"/>
    <property type="molecule type" value="Genomic_DNA"/>
</dbReference>
<protein>
    <submittedName>
        <fullName evidence="1">Uncharacterized protein</fullName>
    </submittedName>
</protein>
<comment type="caution">
    <text evidence="1">The sequence shown here is derived from an EMBL/GenBank/DDBJ whole genome shotgun (WGS) entry which is preliminary data.</text>
</comment>
<gene>
    <name evidence="1" type="ORF">P174DRAFT_507319</name>
</gene>
<accession>A0A2I1BW91</accession>
<evidence type="ECO:0000313" key="1">
    <source>
        <dbReference type="EMBL" id="PKX89640.1"/>
    </source>
</evidence>
<dbReference type="GeneID" id="36538707"/>
<sequence length="392" mass="44350">MVYSPQPTDRSSGLLLSFPQEILQSILHNILINEVYTNRYIHRRLSCPVLPFSQIVRKTKIIRGVCSSWAKAARSLVFRGKSTRDGLVTKLPRLLSEEGLRTFPILRDCMVELCHPYSLPQLDLLQQDLAKSSVDSRKYVCAVTWTCDDTMDVMRGAVGGMGYATIGQKMVDTFVDECIAAGLKIADCAGHRPNGGSRADSEQLEEAAIKTIKNFFFKEVLALWYYNAHIVRQIISAFPLLEYLVLPDFLHLPFLTRMEYFFPPCSDPGDELSPFGPVNFSPPQMLHTLGITYRENGRRYSDIMAPVKAVDIFSEHYNPILALFSRGSDCLPASLLSLLIFNRWCNGNRSEIGTDVVERLRNHVDKAVADIPDRKKSKLFDAQHLRNVMDEI</sequence>
<proteinExistence type="predicted"/>
<evidence type="ECO:0000313" key="2">
    <source>
        <dbReference type="Proteomes" id="UP000234474"/>
    </source>
</evidence>